<dbReference type="Pfam" id="PF14107">
    <property type="entry name" value="DUF4280"/>
    <property type="match status" value="1"/>
</dbReference>
<sequence length="470" mass="52872">MDRNSQEKKDRNRELIGESFEIIGNQALCTCTNGSKPASLSVVSQQKYYCNGAAKLIATNGDKDTRSLNFGNCKARNNSPCMAVIQWNQFYDKILIGKSLCPLTMKSEGTCVCGGKITFKTSGQQVMITPPLSMREAGTVVYSNPLFKKEDIKTVQKKEQKKSDTPLTQYSKNTFVNSVRVNGTVNVSLKVHGNEKLLFVHTLTRDADPSTPVKWDVTHNGKDILVGLLEPPLRSFFTEEGEYKVFAYVQNRGSKRGGGYVTLTVSEPKFVSLEWKDANEKKTRYMGRRHVVYAHTKFEGTGDIPVEARFYYKSLNGKQYLTNFAPLRIEQDGMAKIELSLTSSQVEEIKKVPIEKTLIYMELISKEWVKDLKLSKKTPIEYTDKEDITSIAFYRDKDCKEAIKGFVESGQTIYARVTTRGLDDSYITLLVCRHDMEKEEGANLYGGVYLVSGDTNSHGIAILEIKTDTT</sequence>
<dbReference type="InterPro" id="IPR025460">
    <property type="entry name" value="DUF4280"/>
</dbReference>
<accession>A0AA94LLY8</accession>
<dbReference type="RefSeq" id="WP_240616200.1">
    <property type="nucleotide sequence ID" value="NZ_CP023863.1"/>
</dbReference>
<organism evidence="1 2">
    <name type="scientific">Prevotella jejuni</name>
    <dbReference type="NCBI Taxonomy" id="1177574"/>
    <lineage>
        <taxon>Bacteria</taxon>
        <taxon>Pseudomonadati</taxon>
        <taxon>Bacteroidota</taxon>
        <taxon>Bacteroidia</taxon>
        <taxon>Bacteroidales</taxon>
        <taxon>Prevotellaceae</taxon>
        <taxon>Prevotella</taxon>
    </lineage>
</organism>
<evidence type="ECO:0008006" key="3">
    <source>
        <dbReference type="Google" id="ProtNLM"/>
    </source>
</evidence>
<gene>
    <name evidence="1" type="ORF">SAMN06265364_14317</name>
</gene>
<dbReference type="EMBL" id="FZNZ01000043">
    <property type="protein sequence ID" value="SNS11365.1"/>
    <property type="molecule type" value="Genomic_DNA"/>
</dbReference>
<proteinExistence type="predicted"/>
<dbReference type="GeneID" id="94030818"/>
<reference evidence="1 2" key="1">
    <citation type="submission" date="2017-06" db="EMBL/GenBank/DDBJ databases">
        <authorList>
            <person name="Varghese N."/>
            <person name="Submissions S."/>
        </authorList>
    </citation>
    <scope>NUCLEOTIDE SEQUENCE [LARGE SCALE GENOMIC DNA]</scope>
    <source>
        <strain evidence="1 2">DSM 26989</strain>
    </source>
</reference>
<name>A0AA94LLY8_9BACT</name>
<dbReference type="AlphaFoldDB" id="A0AA94LLY8"/>
<evidence type="ECO:0000313" key="1">
    <source>
        <dbReference type="EMBL" id="SNS11365.1"/>
    </source>
</evidence>
<comment type="caution">
    <text evidence="1">The sequence shown here is derived from an EMBL/GenBank/DDBJ whole genome shotgun (WGS) entry which is preliminary data.</text>
</comment>
<evidence type="ECO:0000313" key="2">
    <source>
        <dbReference type="Proteomes" id="UP000198427"/>
    </source>
</evidence>
<keyword evidence="2" id="KW-1185">Reference proteome</keyword>
<protein>
    <recommendedName>
        <fullName evidence="3">DUF4280 domain-containing protein</fullName>
    </recommendedName>
</protein>
<dbReference type="Proteomes" id="UP000198427">
    <property type="component" value="Unassembled WGS sequence"/>
</dbReference>